<gene>
    <name evidence="1" type="ORF">QE152_g37344</name>
</gene>
<dbReference type="AlphaFoldDB" id="A0AAW1IAW4"/>
<name>A0AAW1IAW4_POPJA</name>
<protein>
    <submittedName>
        <fullName evidence="1">Uncharacterized protein</fullName>
    </submittedName>
</protein>
<sequence>MKVLNVTPTLILIKIVDVEGRSYTGAQRAMPLILVAPEDLGTNCNRTINNTNGDSHSHHDVWTFYEPEATKSPPTSTRIDGRRAQAASMLKDKPKVLILANDQGRNSASILREVLGDLYQVQCVFKPKALLEQVISELQLVIKIF</sequence>
<comment type="caution">
    <text evidence="1">The sequence shown here is derived from an EMBL/GenBank/DDBJ whole genome shotgun (WGS) entry which is preliminary data.</text>
</comment>
<proteinExistence type="predicted"/>
<organism evidence="1 2">
    <name type="scientific">Popillia japonica</name>
    <name type="common">Japanese beetle</name>
    <dbReference type="NCBI Taxonomy" id="7064"/>
    <lineage>
        <taxon>Eukaryota</taxon>
        <taxon>Metazoa</taxon>
        <taxon>Ecdysozoa</taxon>
        <taxon>Arthropoda</taxon>
        <taxon>Hexapoda</taxon>
        <taxon>Insecta</taxon>
        <taxon>Pterygota</taxon>
        <taxon>Neoptera</taxon>
        <taxon>Endopterygota</taxon>
        <taxon>Coleoptera</taxon>
        <taxon>Polyphaga</taxon>
        <taxon>Scarabaeiformia</taxon>
        <taxon>Scarabaeidae</taxon>
        <taxon>Rutelinae</taxon>
        <taxon>Popillia</taxon>
    </lineage>
</organism>
<dbReference type="EMBL" id="JASPKY010000720">
    <property type="protein sequence ID" value="KAK9686243.1"/>
    <property type="molecule type" value="Genomic_DNA"/>
</dbReference>
<keyword evidence="2" id="KW-1185">Reference proteome</keyword>
<dbReference type="Proteomes" id="UP001458880">
    <property type="component" value="Unassembled WGS sequence"/>
</dbReference>
<evidence type="ECO:0000313" key="2">
    <source>
        <dbReference type="Proteomes" id="UP001458880"/>
    </source>
</evidence>
<accession>A0AAW1IAW4</accession>
<evidence type="ECO:0000313" key="1">
    <source>
        <dbReference type="EMBL" id="KAK9686243.1"/>
    </source>
</evidence>
<reference evidence="1 2" key="1">
    <citation type="journal article" date="2024" name="BMC Genomics">
        <title>De novo assembly and annotation of Popillia japonica's genome with initial clues to its potential as an invasive pest.</title>
        <authorList>
            <person name="Cucini C."/>
            <person name="Boschi S."/>
            <person name="Funari R."/>
            <person name="Cardaioli E."/>
            <person name="Iannotti N."/>
            <person name="Marturano G."/>
            <person name="Paoli F."/>
            <person name="Bruttini M."/>
            <person name="Carapelli A."/>
            <person name="Frati F."/>
            <person name="Nardi F."/>
        </authorList>
    </citation>
    <scope>NUCLEOTIDE SEQUENCE [LARGE SCALE GENOMIC DNA]</scope>
    <source>
        <strain evidence="1">DMR45628</strain>
    </source>
</reference>